<evidence type="ECO:0000313" key="2">
    <source>
        <dbReference type="Proteomes" id="UP001354709"/>
    </source>
</evidence>
<dbReference type="Proteomes" id="UP001354709">
    <property type="component" value="Unassembled WGS sequence"/>
</dbReference>
<keyword evidence="2" id="KW-1185">Reference proteome</keyword>
<reference evidence="1 2" key="1">
    <citation type="submission" date="2023-11" db="EMBL/GenBank/DDBJ databases">
        <title>30 novel species of actinomycetes from the DSMZ collection.</title>
        <authorList>
            <person name="Nouioui I."/>
        </authorList>
    </citation>
    <scope>NUCLEOTIDE SEQUENCE [LARGE SCALE GENOMIC DNA]</scope>
    <source>
        <strain evidence="1 2">DSM 41524</strain>
    </source>
</reference>
<sequence>MQVATADVGGDDPEDDPMWGLLPVRHLKLREVWRLNAHVFRVLEDDGAVAACHDDLLC</sequence>
<accession>A0ABU7Q9M1</accession>
<organism evidence="1 2">
    <name type="scientific">Streptomyces asiaticus subsp. ignotus</name>
    <dbReference type="NCBI Taxonomy" id="3098222"/>
    <lineage>
        <taxon>Bacteria</taxon>
        <taxon>Bacillati</taxon>
        <taxon>Actinomycetota</taxon>
        <taxon>Actinomycetes</taxon>
        <taxon>Kitasatosporales</taxon>
        <taxon>Streptomycetaceae</taxon>
        <taxon>Streptomyces</taxon>
        <taxon>Streptomyces violaceusniger group</taxon>
    </lineage>
</organism>
<proteinExistence type="predicted"/>
<gene>
    <name evidence="1" type="ORF">V2J94_40560</name>
</gene>
<comment type="caution">
    <text evidence="1">The sequence shown here is derived from an EMBL/GenBank/DDBJ whole genome shotgun (WGS) entry which is preliminary data.</text>
</comment>
<protein>
    <submittedName>
        <fullName evidence="1">Uncharacterized protein</fullName>
    </submittedName>
</protein>
<dbReference type="RefSeq" id="WP_330815110.1">
    <property type="nucleotide sequence ID" value="NZ_JAZBJO010000043.1"/>
</dbReference>
<dbReference type="EMBL" id="JAZBJO010000043">
    <property type="protein sequence ID" value="MEE4598078.1"/>
    <property type="molecule type" value="Genomic_DNA"/>
</dbReference>
<name>A0ABU7Q9M1_9ACTN</name>
<evidence type="ECO:0000313" key="1">
    <source>
        <dbReference type="EMBL" id="MEE4598078.1"/>
    </source>
</evidence>